<feature type="compositionally biased region" description="Low complexity" evidence="1">
    <location>
        <begin position="83"/>
        <end position="94"/>
    </location>
</feature>
<proteinExistence type="predicted"/>
<feature type="region of interest" description="Disordered" evidence="1">
    <location>
        <begin position="38"/>
        <end position="100"/>
    </location>
</feature>
<comment type="caution">
    <text evidence="2">The sequence shown here is derived from an EMBL/GenBank/DDBJ whole genome shotgun (WGS) entry which is preliminary data.</text>
</comment>
<feature type="compositionally biased region" description="Low complexity" evidence="1">
    <location>
        <begin position="38"/>
        <end position="58"/>
    </location>
</feature>
<evidence type="ECO:0000313" key="2">
    <source>
        <dbReference type="EMBL" id="CCI52289.1"/>
    </source>
</evidence>
<evidence type="ECO:0000313" key="3">
    <source>
        <dbReference type="Proteomes" id="UP000035720"/>
    </source>
</evidence>
<feature type="region of interest" description="Disordered" evidence="1">
    <location>
        <begin position="1"/>
        <end position="25"/>
    </location>
</feature>
<feature type="compositionally biased region" description="Basic and acidic residues" evidence="1">
    <location>
        <begin position="1"/>
        <end position="11"/>
    </location>
</feature>
<accession>A0A077M6S9</accession>
<dbReference type="AlphaFoldDB" id="A0A077M6S9"/>
<dbReference type="Proteomes" id="UP000035720">
    <property type="component" value="Unassembled WGS sequence"/>
</dbReference>
<protein>
    <submittedName>
        <fullName evidence="2">Uncharacterized protein</fullName>
    </submittedName>
</protein>
<gene>
    <name evidence="2" type="ORF">BN13_1560007</name>
</gene>
<sequence length="100" mass="9703">MQAARPVREAARGNGTDGNTVTAPRADLTSLGMLWTAAGAGSSSSSTATAGSRATRCTGPGGPCTPAPTCSPTGNANASPHCSPTRTTSRSRPPGGSCNG</sequence>
<name>A0A077M6S9_9MICO</name>
<dbReference type="STRING" id="1193518.BN13_1560007"/>
<reference evidence="2 3" key="1">
    <citation type="journal article" date="2013" name="ISME J.">
        <title>A metabolic model for members of the genus Tetrasphaera involved in enhanced biological phosphorus removal.</title>
        <authorList>
            <person name="Kristiansen R."/>
            <person name="Nguyen H.T.T."/>
            <person name="Saunders A.M."/>
            <person name="Nielsen J.L."/>
            <person name="Wimmer R."/>
            <person name="Le V.Q."/>
            <person name="McIlroy S.J."/>
            <person name="Petrovski S."/>
            <person name="Seviour R.J."/>
            <person name="Calteau A."/>
            <person name="Nielsen K.L."/>
            <person name="Nielsen P.H."/>
        </authorList>
    </citation>
    <scope>NUCLEOTIDE SEQUENCE [LARGE SCALE GENOMIC DNA]</scope>
    <source>
        <strain evidence="2 3">Ben 74</strain>
    </source>
</reference>
<evidence type="ECO:0000256" key="1">
    <source>
        <dbReference type="SAM" id="MobiDB-lite"/>
    </source>
</evidence>
<dbReference type="EMBL" id="CAJC01000064">
    <property type="protein sequence ID" value="CCI52289.1"/>
    <property type="molecule type" value="Genomic_DNA"/>
</dbReference>
<organism evidence="2 3">
    <name type="scientific">Nostocoides jenkinsii Ben 74</name>
    <dbReference type="NCBI Taxonomy" id="1193518"/>
    <lineage>
        <taxon>Bacteria</taxon>
        <taxon>Bacillati</taxon>
        <taxon>Actinomycetota</taxon>
        <taxon>Actinomycetes</taxon>
        <taxon>Micrococcales</taxon>
        <taxon>Intrasporangiaceae</taxon>
        <taxon>Nostocoides</taxon>
    </lineage>
</organism>
<keyword evidence="3" id="KW-1185">Reference proteome</keyword>